<feature type="transmembrane region" description="Helical" evidence="11">
    <location>
        <begin position="12"/>
        <end position="37"/>
    </location>
</feature>
<name>A0A1I4G1Q9_9HYPH</name>
<dbReference type="GO" id="GO:0016301">
    <property type="term" value="F:kinase activity"/>
    <property type="evidence" value="ECO:0007669"/>
    <property type="project" value="UniProtKB-KW"/>
</dbReference>
<dbReference type="PROSITE" id="PS50109">
    <property type="entry name" value="HIS_KIN"/>
    <property type="match status" value="1"/>
</dbReference>
<dbReference type="PANTHER" id="PTHR45436:SF15">
    <property type="entry name" value="SENSOR HISTIDINE KINASE CUSS"/>
    <property type="match status" value="1"/>
</dbReference>
<evidence type="ECO:0000256" key="8">
    <source>
        <dbReference type="ARBA" id="ARBA00022989"/>
    </source>
</evidence>
<dbReference type="Gene3D" id="3.30.565.10">
    <property type="entry name" value="Histidine kinase-like ATPase, C-terminal domain"/>
    <property type="match status" value="1"/>
</dbReference>
<evidence type="ECO:0000256" key="6">
    <source>
        <dbReference type="ARBA" id="ARBA00022692"/>
    </source>
</evidence>
<dbReference type="SUPFAM" id="SSF55874">
    <property type="entry name" value="ATPase domain of HSP90 chaperone/DNA topoisomerase II/histidine kinase"/>
    <property type="match status" value="1"/>
</dbReference>
<evidence type="ECO:0000256" key="5">
    <source>
        <dbReference type="ARBA" id="ARBA00022679"/>
    </source>
</evidence>
<evidence type="ECO:0000256" key="9">
    <source>
        <dbReference type="ARBA" id="ARBA00023012"/>
    </source>
</evidence>
<keyword evidence="4" id="KW-0597">Phosphoprotein</keyword>
<dbReference type="InterPro" id="IPR036097">
    <property type="entry name" value="HisK_dim/P_sf"/>
</dbReference>
<feature type="transmembrane region" description="Helical" evidence="11">
    <location>
        <begin position="57"/>
        <end position="76"/>
    </location>
</feature>
<sequence>MSKLQSLENKLVVRISVILIGSFSVILGWLWVHLFILHEPLQTSSHQQAFMELFSNVGWVVPVMMLATIFVTAHTLRRSLKPLRHLSRLTAQIKPKSLHQRLPVRDLPSEVAPMVKAINAMLSGIEDGFTTQRHFTENVAHELRTPLQVLGAGLEDLQQTPQVIALRGDLDKMARSVDQILAISRLETRSEEQEKVTDLNAVAVTVLSYIAPLATKKNVRLSLEKEAGPLWVQGDSALIGDLLRNLVENALAVCPPNAGICVRINPTGTLDVIDEGPGIPSCYRDKIFQRFWRLPDSKVQGTGLGLAIVKDIAMRCRAGISIHDNPGGGSVFRVVFASATALTS</sequence>
<dbReference type="EMBL" id="FOSK01000026">
    <property type="protein sequence ID" value="SFL24025.1"/>
    <property type="molecule type" value="Genomic_DNA"/>
</dbReference>
<dbReference type="Proteomes" id="UP000199598">
    <property type="component" value="Unassembled WGS sequence"/>
</dbReference>
<dbReference type="InterPro" id="IPR004358">
    <property type="entry name" value="Sig_transdc_His_kin-like_C"/>
</dbReference>
<dbReference type="InterPro" id="IPR050428">
    <property type="entry name" value="TCS_sensor_his_kinase"/>
</dbReference>
<evidence type="ECO:0000256" key="3">
    <source>
        <dbReference type="ARBA" id="ARBA00012438"/>
    </source>
</evidence>
<dbReference type="SMART" id="SM00304">
    <property type="entry name" value="HAMP"/>
    <property type="match status" value="1"/>
</dbReference>
<gene>
    <name evidence="14" type="ORF">SAMN04488518_12615</name>
</gene>
<accession>A0A1I4G1Q9</accession>
<evidence type="ECO:0000259" key="13">
    <source>
        <dbReference type="PROSITE" id="PS50885"/>
    </source>
</evidence>
<keyword evidence="10 11" id="KW-0472">Membrane</keyword>
<evidence type="ECO:0000256" key="4">
    <source>
        <dbReference type="ARBA" id="ARBA00022553"/>
    </source>
</evidence>
<protein>
    <recommendedName>
        <fullName evidence="3">histidine kinase</fullName>
        <ecNumber evidence="3">2.7.13.3</ecNumber>
    </recommendedName>
</protein>
<comment type="subcellular location">
    <subcellularLocation>
        <location evidence="2">Membrane</location>
        <topology evidence="2">Multi-pass membrane protein</topology>
    </subcellularLocation>
</comment>
<dbReference type="PROSITE" id="PS50885">
    <property type="entry name" value="HAMP"/>
    <property type="match status" value="1"/>
</dbReference>
<evidence type="ECO:0000313" key="15">
    <source>
        <dbReference type="Proteomes" id="UP000199598"/>
    </source>
</evidence>
<dbReference type="Pfam" id="PF00672">
    <property type="entry name" value="HAMP"/>
    <property type="match status" value="1"/>
</dbReference>
<keyword evidence="8 11" id="KW-1133">Transmembrane helix</keyword>
<dbReference type="InterPro" id="IPR005467">
    <property type="entry name" value="His_kinase_dom"/>
</dbReference>
<dbReference type="SMART" id="SM00387">
    <property type="entry name" value="HATPase_c"/>
    <property type="match status" value="1"/>
</dbReference>
<evidence type="ECO:0000256" key="1">
    <source>
        <dbReference type="ARBA" id="ARBA00000085"/>
    </source>
</evidence>
<feature type="domain" description="Histidine kinase" evidence="12">
    <location>
        <begin position="138"/>
        <end position="340"/>
    </location>
</feature>
<feature type="domain" description="HAMP" evidence="13">
    <location>
        <begin position="77"/>
        <end position="130"/>
    </location>
</feature>
<dbReference type="EC" id="2.7.13.3" evidence="3"/>
<dbReference type="InterPro" id="IPR036890">
    <property type="entry name" value="HATPase_C_sf"/>
</dbReference>
<comment type="caution">
    <text evidence="14">The sequence shown here is derived from an EMBL/GenBank/DDBJ whole genome shotgun (WGS) entry which is preliminary data.</text>
</comment>
<evidence type="ECO:0000259" key="12">
    <source>
        <dbReference type="PROSITE" id="PS50109"/>
    </source>
</evidence>
<reference evidence="14 15" key="1">
    <citation type="submission" date="2016-10" db="EMBL/GenBank/DDBJ databases">
        <authorList>
            <person name="Varghese N."/>
            <person name="Submissions S."/>
        </authorList>
    </citation>
    <scope>NUCLEOTIDE SEQUENCE [LARGE SCALE GENOMIC DNA]</scope>
    <source>
        <strain evidence="14 15">DSM 16392</strain>
    </source>
</reference>
<keyword evidence="15" id="KW-1185">Reference proteome</keyword>
<dbReference type="Pfam" id="PF02518">
    <property type="entry name" value="HATPase_c"/>
    <property type="match status" value="1"/>
</dbReference>
<evidence type="ECO:0000256" key="10">
    <source>
        <dbReference type="ARBA" id="ARBA00023136"/>
    </source>
</evidence>
<proteinExistence type="predicted"/>
<dbReference type="CDD" id="cd00082">
    <property type="entry name" value="HisKA"/>
    <property type="match status" value="1"/>
</dbReference>
<keyword evidence="6 11" id="KW-0812">Transmembrane</keyword>
<evidence type="ECO:0000313" key="14">
    <source>
        <dbReference type="EMBL" id="SFL24025.1"/>
    </source>
</evidence>
<dbReference type="CDD" id="cd06225">
    <property type="entry name" value="HAMP"/>
    <property type="match status" value="1"/>
</dbReference>
<evidence type="ECO:0000256" key="7">
    <source>
        <dbReference type="ARBA" id="ARBA00022777"/>
    </source>
</evidence>
<keyword evidence="5" id="KW-0808">Transferase</keyword>
<evidence type="ECO:0000256" key="2">
    <source>
        <dbReference type="ARBA" id="ARBA00004141"/>
    </source>
</evidence>
<keyword evidence="7 14" id="KW-0418">Kinase</keyword>
<dbReference type="InterPro" id="IPR003661">
    <property type="entry name" value="HisK_dim/P_dom"/>
</dbReference>
<dbReference type="SUPFAM" id="SSF47384">
    <property type="entry name" value="Homodimeric domain of signal transducing histidine kinase"/>
    <property type="match status" value="1"/>
</dbReference>
<dbReference type="PRINTS" id="PR00344">
    <property type="entry name" value="BCTRLSENSOR"/>
</dbReference>
<evidence type="ECO:0000256" key="11">
    <source>
        <dbReference type="SAM" id="Phobius"/>
    </source>
</evidence>
<dbReference type="InterPro" id="IPR003594">
    <property type="entry name" value="HATPase_dom"/>
</dbReference>
<organism evidence="14 15">
    <name type="scientific">Pseudovibrio ascidiaceicola</name>
    <dbReference type="NCBI Taxonomy" id="285279"/>
    <lineage>
        <taxon>Bacteria</taxon>
        <taxon>Pseudomonadati</taxon>
        <taxon>Pseudomonadota</taxon>
        <taxon>Alphaproteobacteria</taxon>
        <taxon>Hyphomicrobiales</taxon>
        <taxon>Stappiaceae</taxon>
        <taxon>Pseudovibrio</taxon>
    </lineage>
</organism>
<dbReference type="InterPro" id="IPR003660">
    <property type="entry name" value="HAMP_dom"/>
</dbReference>
<keyword evidence="9" id="KW-0902">Two-component regulatory system</keyword>
<dbReference type="PANTHER" id="PTHR45436">
    <property type="entry name" value="SENSOR HISTIDINE KINASE YKOH"/>
    <property type="match status" value="1"/>
</dbReference>
<comment type="catalytic activity">
    <reaction evidence="1">
        <text>ATP + protein L-histidine = ADP + protein N-phospho-L-histidine.</text>
        <dbReference type="EC" id="2.7.13.3"/>
    </reaction>
</comment>
<dbReference type="SMART" id="SM00388">
    <property type="entry name" value="HisKA"/>
    <property type="match status" value="1"/>
</dbReference>
<dbReference type="Gene3D" id="1.10.287.130">
    <property type="match status" value="1"/>
</dbReference>